<name>A0ABQ3K0K7_9DEIO</name>
<dbReference type="RefSeq" id="WP_189642410.1">
    <property type="nucleotide sequence ID" value="NZ_BNAL01000007.1"/>
</dbReference>
<evidence type="ECO:0000313" key="1">
    <source>
        <dbReference type="EMBL" id="GHF98600.1"/>
    </source>
</evidence>
<protein>
    <submittedName>
        <fullName evidence="1">Uncharacterized protein</fullName>
    </submittedName>
</protein>
<organism evidence="1 2">
    <name type="scientific">Deinococcus piscis</name>
    <dbReference type="NCBI Taxonomy" id="394230"/>
    <lineage>
        <taxon>Bacteria</taxon>
        <taxon>Thermotogati</taxon>
        <taxon>Deinococcota</taxon>
        <taxon>Deinococci</taxon>
        <taxon>Deinococcales</taxon>
        <taxon>Deinococcaceae</taxon>
        <taxon>Deinococcus</taxon>
    </lineage>
</organism>
<dbReference type="EMBL" id="BNAL01000007">
    <property type="protein sequence ID" value="GHF98600.1"/>
    <property type="molecule type" value="Genomic_DNA"/>
</dbReference>
<comment type="caution">
    <text evidence="1">The sequence shown here is derived from an EMBL/GenBank/DDBJ whole genome shotgun (WGS) entry which is preliminary data.</text>
</comment>
<gene>
    <name evidence="1" type="ORF">GCM10017783_08170</name>
</gene>
<sequence>MNELAQRAEKTAEKLIADRRVRAVAAAGSFDTDDAWAGSVPTYLVFERGVQTTQDDLRSGIRVVRFPYEQLERWREWEAARAEAPLGLLAAGRALYDPTGHFARIQRQLWTLSEERRADWREETLRTVSEELAAVKQTFRTAGAGPAEQITALGEARRWATEALYPALLTHAGLWPEFELRLPHAWRAAAGLKFPKSVYLLEQLYGFGGRDEARAALLATRGLKMLPQEKLAHAAFNAGYYDGAVRYLRDETYALHRTDIARWSHLSGMRQNKLSTLLGITRSPLGPAALKVAEELLSTVREGE</sequence>
<accession>A0ABQ3K0K7</accession>
<reference evidence="2" key="1">
    <citation type="journal article" date="2019" name="Int. J. Syst. Evol. Microbiol.">
        <title>The Global Catalogue of Microorganisms (GCM) 10K type strain sequencing project: providing services to taxonomists for standard genome sequencing and annotation.</title>
        <authorList>
            <consortium name="The Broad Institute Genomics Platform"/>
            <consortium name="The Broad Institute Genome Sequencing Center for Infectious Disease"/>
            <person name="Wu L."/>
            <person name="Ma J."/>
        </authorList>
    </citation>
    <scope>NUCLEOTIDE SEQUENCE [LARGE SCALE GENOMIC DNA]</scope>
    <source>
        <strain evidence="2">CGMCC 1.18439</strain>
    </source>
</reference>
<proteinExistence type="predicted"/>
<keyword evidence="2" id="KW-1185">Reference proteome</keyword>
<dbReference type="Proteomes" id="UP000632154">
    <property type="component" value="Unassembled WGS sequence"/>
</dbReference>
<evidence type="ECO:0000313" key="2">
    <source>
        <dbReference type="Proteomes" id="UP000632154"/>
    </source>
</evidence>